<dbReference type="PANTHER" id="PTHR21301:SF10">
    <property type="entry name" value="REVERSE TRANSCRIPTASE DOMAIN-CONTAINING PROTEIN"/>
    <property type="match status" value="1"/>
</dbReference>
<name>A0ABD2NXU6_9CUCU</name>
<dbReference type="EMBL" id="JABFTP020000144">
    <property type="protein sequence ID" value="KAL3283515.1"/>
    <property type="molecule type" value="Genomic_DNA"/>
</dbReference>
<reference evidence="2 3" key="1">
    <citation type="journal article" date="2021" name="BMC Biol.">
        <title>Horizontally acquired antibacterial genes associated with adaptive radiation of ladybird beetles.</title>
        <authorList>
            <person name="Li H.S."/>
            <person name="Tang X.F."/>
            <person name="Huang Y.H."/>
            <person name="Xu Z.Y."/>
            <person name="Chen M.L."/>
            <person name="Du X.Y."/>
            <person name="Qiu B.Y."/>
            <person name="Chen P.T."/>
            <person name="Zhang W."/>
            <person name="Slipinski A."/>
            <person name="Escalona H.E."/>
            <person name="Waterhouse R.M."/>
            <person name="Zwick A."/>
            <person name="Pang H."/>
        </authorList>
    </citation>
    <scope>NUCLEOTIDE SEQUENCE [LARGE SCALE GENOMIC DNA]</scope>
    <source>
        <strain evidence="2">SYSU2018</strain>
    </source>
</reference>
<feature type="domain" description="Reverse transcriptase" evidence="1">
    <location>
        <begin position="1"/>
        <end position="112"/>
    </location>
</feature>
<sequence length="233" mass="27596">MGNPLSPLLAEIFMDNIEKTIHKHLLSKHFPYWYRYVDDIIVCFTGTNRQFTVFKNFIKNLHPKIKFTSEIEQNNSINFLDLTITRSNNKQFLIYHKPSHTDITIHYTSAHLYQHKVAAFNSYIHRLLNTPKNLHPKIKFTSEIEQNNSINFLDLTITRSNNKHQFLIYHKPSHTDITIHYTSAHPYQHKVAAFNSYIHRLLNTPMSNDNYFKELNLIKQIAINNGYDAYYIT</sequence>
<organism evidence="2 3">
    <name type="scientific">Cryptolaemus montrouzieri</name>
    <dbReference type="NCBI Taxonomy" id="559131"/>
    <lineage>
        <taxon>Eukaryota</taxon>
        <taxon>Metazoa</taxon>
        <taxon>Ecdysozoa</taxon>
        <taxon>Arthropoda</taxon>
        <taxon>Hexapoda</taxon>
        <taxon>Insecta</taxon>
        <taxon>Pterygota</taxon>
        <taxon>Neoptera</taxon>
        <taxon>Endopterygota</taxon>
        <taxon>Coleoptera</taxon>
        <taxon>Polyphaga</taxon>
        <taxon>Cucujiformia</taxon>
        <taxon>Coccinelloidea</taxon>
        <taxon>Coccinellidae</taxon>
        <taxon>Scymninae</taxon>
        <taxon>Scymnini</taxon>
        <taxon>Cryptolaemus</taxon>
    </lineage>
</organism>
<dbReference type="PANTHER" id="PTHR21301">
    <property type="entry name" value="REVERSE TRANSCRIPTASE"/>
    <property type="match status" value="1"/>
</dbReference>
<gene>
    <name evidence="2" type="ORF">HHI36_006654</name>
</gene>
<evidence type="ECO:0000313" key="2">
    <source>
        <dbReference type="EMBL" id="KAL3283515.1"/>
    </source>
</evidence>
<dbReference type="InterPro" id="IPR000477">
    <property type="entry name" value="RT_dom"/>
</dbReference>
<proteinExistence type="predicted"/>
<accession>A0ABD2NXU6</accession>
<dbReference type="CDD" id="cd00304">
    <property type="entry name" value="RT_like"/>
    <property type="match status" value="1"/>
</dbReference>
<comment type="caution">
    <text evidence="2">The sequence shown here is derived from an EMBL/GenBank/DDBJ whole genome shotgun (WGS) entry which is preliminary data.</text>
</comment>
<dbReference type="Proteomes" id="UP001516400">
    <property type="component" value="Unassembled WGS sequence"/>
</dbReference>
<evidence type="ECO:0000313" key="3">
    <source>
        <dbReference type="Proteomes" id="UP001516400"/>
    </source>
</evidence>
<evidence type="ECO:0000259" key="1">
    <source>
        <dbReference type="PROSITE" id="PS50878"/>
    </source>
</evidence>
<protein>
    <recommendedName>
        <fullName evidence="1">Reverse transcriptase domain-containing protein</fullName>
    </recommendedName>
</protein>
<dbReference type="AlphaFoldDB" id="A0ABD2NXU6"/>
<keyword evidence="3" id="KW-1185">Reference proteome</keyword>
<dbReference type="PROSITE" id="PS50878">
    <property type="entry name" value="RT_POL"/>
    <property type="match status" value="1"/>
</dbReference>
<dbReference type="Pfam" id="PF26215">
    <property type="entry name" value="HTH_animal"/>
    <property type="match status" value="1"/>
</dbReference>
<dbReference type="InterPro" id="IPR058912">
    <property type="entry name" value="HTH_animal"/>
</dbReference>